<feature type="disulfide bond" description="Redox-active" evidence="2">
    <location>
        <begin position="10"/>
        <end position="13"/>
    </location>
</feature>
<feature type="active site" description="Nucleophile" evidence="1">
    <location>
        <position position="13"/>
    </location>
</feature>
<dbReference type="NCBIfam" id="TIGR00412">
    <property type="entry name" value="redox_disulf_2"/>
    <property type="match status" value="1"/>
</dbReference>
<organism evidence="4">
    <name type="scientific">Desulfurivibrio alkaliphilus</name>
    <dbReference type="NCBI Taxonomy" id="427923"/>
    <lineage>
        <taxon>Bacteria</taxon>
        <taxon>Pseudomonadati</taxon>
        <taxon>Thermodesulfobacteriota</taxon>
        <taxon>Desulfobulbia</taxon>
        <taxon>Desulfobulbales</taxon>
        <taxon>Desulfobulbaceae</taxon>
        <taxon>Desulfurivibrio</taxon>
    </lineage>
</organism>
<proteinExistence type="predicted"/>
<comment type="caution">
    <text evidence="4">The sequence shown here is derived from an EMBL/GenBank/DDBJ whole genome shotgun (WGS) entry which is preliminary data.</text>
</comment>
<evidence type="ECO:0000259" key="3">
    <source>
        <dbReference type="Pfam" id="PF13192"/>
    </source>
</evidence>
<dbReference type="AlphaFoldDB" id="A0A7C2XLW4"/>
<dbReference type="EMBL" id="DSDS01000049">
    <property type="protein sequence ID" value="HET97512.1"/>
    <property type="molecule type" value="Genomic_DNA"/>
</dbReference>
<dbReference type="InterPro" id="IPR005243">
    <property type="entry name" value="THIRX-like_proc"/>
</dbReference>
<protein>
    <submittedName>
        <fullName evidence="4">Thioredoxin family protein</fullName>
    </submittedName>
</protein>
<dbReference type="PANTHER" id="PTHR36450">
    <property type="entry name" value="THIOREDOXIN"/>
    <property type="match status" value="1"/>
</dbReference>
<reference evidence="4" key="1">
    <citation type="journal article" date="2020" name="mSystems">
        <title>Genome- and Community-Level Interaction Insights into Carbon Utilization and Element Cycling Functions of Hydrothermarchaeota in Hydrothermal Sediment.</title>
        <authorList>
            <person name="Zhou Z."/>
            <person name="Liu Y."/>
            <person name="Xu W."/>
            <person name="Pan J."/>
            <person name="Luo Z.H."/>
            <person name="Li M."/>
        </authorList>
    </citation>
    <scope>NUCLEOTIDE SEQUENCE [LARGE SCALE GENOMIC DNA]</scope>
    <source>
        <strain evidence="4">SpSt-1224</strain>
    </source>
</reference>
<dbReference type="Pfam" id="PF13192">
    <property type="entry name" value="Thioredoxin_3"/>
    <property type="match status" value="1"/>
</dbReference>
<sequence length="77" mass="8235">MEIKVCGPDCAKCHETERVVREALDEAGVTAQVVKVSDFNEIAKLGVFTTPAVVIDGQIKCSGKTPTKKEVMAWIGG</sequence>
<dbReference type="PIRSF" id="PIRSF037031">
    <property type="entry name" value="Redox_disulphide_2"/>
    <property type="match status" value="1"/>
</dbReference>
<dbReference type="Gene3D" id="3.40.30.10">
    <property type="entry name" value="Glutaredoxin"/>
    <property type="match status" value="1"/>
</dbReference>
<feature type="active site" description="Nucleophile" evidence="1">
    <location>
        <position position="10"/>
    </location>
</feature>
<keyword evidence="2" id="KW-0676">Redox-active center</keyword>
<accession>A0A7C2XLW4</accession>
<name>A0A7C2XLW4_9BACT</name>
<evidence type="ECO:0000313" key="4">
    <source>
        <dbReference type="EMBL" id="HET97512.1"/>
    </source>
</evidence>
<dbReference type="InterPro" id="IPR036249">
    <property type="entry name" value="Thioredoxin-like_sf"/>
</dbReference>
<keyword evidence="2" id="KW-1015">Disulfide bond</keyword>
<dbReference type="SUPFAM" id="SSF52833">
    <property type="entry name" value="Thioredoxin-like"/>
    <property type="match status" value="1"/>
</dbReference>
<dbReference type="Proteomes" id="UP000885986">
    <property type="component" value="Unassembled WGS sequence"/>
</dbReference>
<evidence type="ECO:0000256" key="2">
    <source>
        <dbReference type="PIRSR" id="PIRSR037031-51"/>
    </source>
</evidence>
<dbReference type="PANTHER" id="PTHR36450:SF1">
    <property type="entry name" value="THIOREDOXIN"/>
    <property type="match status" value="1"/>
</dbReference>
<dbReference type="InterPro" id="IPR012336">
    <property type="entry name" value="Thioredoxin-like_fold"/>
</dbReference>
<gene>
    <name evidence="4" type="ORF">ENN98_02190</name>
</gene>
<evidence type="ECO:0000256" key="1">
    <source>
        <dbReference type="PIRSR" id="PIRSR037031-50"/>
    </source>
</evidence>
<feature type="domain" description="Thioredoxin-like fold" evidence="3">
    <location>
        <begin position="1"/>
        <end position="75"/>
    </location>
</feature>